<keyword evidence="3" id="KW-0408">Iron</keyword>
<protein>
    <submittedName>
        <fullName evidence="4">Uncharacterized protein</fullName>
    </submittedName>
</protein>
<keyword evidence="2" id="KW-0560">Oxidoreductase</keyword>
<evidence type="ECO:0000256" key="2">
    <source>
        <dbReference type="ARBA" id="ARBA00023002"/>
    </source>
</evidence>
<evidence type="ECO:0000313" key="4">
    <source>
        <dbReference type="EMBL" id="CAK9149236.1"/>
    </source>
</evidence>
<dbReference type="AlphaFoldDB" id="A0ABC8RW78"/>
<dbReference type="PANTHER" id="PTHR10209">
    <property type="entry name" value="OXIDOREDUCTASE, 2OG-FE II OXYGENASE FAMILY PROTEIN"/>
    <property type="match status" value="1"/>
</dbReference>
<dbReference type="GO" id="GO:0016491">
    <property type="term" value="F:oxidoreductase activity"/>
    <property type="evidence" value="ECO:0007669"/>
    <property type="project" value="UniProtKB-KW"/>
</dbReference>
<keyword evidence="5" id="KW-1185">Reference proteome</keyword>
<evidence type="ECO:0000256" key="1">
    <source>
        <dbReference type="ARBA" id="ARBA00022723"/>
    </source>
</evidence>
<evidence type="ECO:0000313" key="5">
    <source>
        <dbReference type="Proteomes" id="UP001642360"/>
    </source>
</evidence>
<name>A0ABC8RW78_9AQUA</name>
<dbReference type="InterPro" id="IPR027443">
    <property type="entry name" value="IPNS-like_sf"/>
</dbReference>
<proteinExistence type="predicted"/>
<keyword evidence="1" id="KW-0479">Metal-binding</keyword>
<gene>
    <name evidence="4" type="ORF">ILEXP_LOCUS17269</name>
</gene>
<sequence>MDSGDYKEGYYIGVEVPDNDSNAKKPFYGPNVWPSTDILPGWRRTMEKYHREALEVAKAIARLIALALDLVGNFFYQQEMLGKPIAMLRLLHYEGLISNPTKGLYGAGAHSNFGLLPSWPRMMLLVSNYASIRMPNLRSGNMWHH</sequence>
<comment type="caution">
    <text evidence="4">The sequence shown here is derived from an EMBL/GenBank/DDBJ whole genome shotgun (WGS) entry which is preliminary data.</text>
</comment>
<accession>A0ABC8RW78</accession>
<dbReference type="SUPFAM" id="SSF51197">
    <property type="entry name" value="Clavaminate synthase-like"/>
    <property type="match status" value="1"/>
</dbReference>
<dbReference type="Proteomes" id="UP001642360">
    <property type="component" value="Unassembled WGS sequence"/>
</dbReference>
<organism evidence="4 5">
    <name type="scientific">Ilex paraguariensis</name>
    <name type="common">yerba mate</name>
    <dbReference type="NCBI Taxonomy" id="185542"/>
    <lineage>
        <taxon>Eukaryota</taxon>
        <taxon>Viridiplantae</taxon>
        <taxon>Streptophyta</taxon>
        <taxon>Embryophyta</taxon>
        <taxon>Tracheophyta</taxon>
        <taxon>Spermatophyta</taxon>
        <taxon>Magnoliopsida</taxon>
        <taxon>eudicotyledons</taxon>
        <taxon>Gunneridae</taxon>
        <taxon>Pentapetalae</taxon>
        <taxon>asterids</taxon>
        <taxon>campanulids</taxon>
        <taxon>Aquifoliales</taxon>
        <taxon>Aquifoliaceae</taxon>
        <taxon>Ilex</taxon>
    </lineage>
</organism>
<evidence type="ECO:0000256" key="3">
    <source>
        <dbReference type="ARBA" id="ARBA00023004"/>
    </source>
</evidence>
<dbReference type="PANTHER" id="PTHR10209:SF867">
    <property type="entry name" value="2-OXOGLUTARATE (2OG) AND FE(II)-DEPENDENT OXYGENASE SUPERFAMILY PROTEIN"/>
    <property type="match status" value="1"/>
</dbReference>
<dbReference type="EMBL" id="CAUOFW020001850">
    <property type="protein sequence ID" value="CAK9149236.1"/>
    <property type="molecule type" value="Genomic_DNA"/>
</dbReference>
<dbReference type="GO" id="GO:0046872">
    <property type="term" value="F:metal ion binding"/>
    <property type="evidence" value="ECO:0007669"/>
    <property type="project" value="UniProtKB-KW"/>
</dbReference>
<reference evidence="4 5" key="1">
    <citation type="submission" date="2024-02" db="EMBL/GenBank/DDBJ databases">
        <authorList>
            <person name="Vignale AGUSTIN F."/>
            <person name="Sosa J E."/>
            <person name="Modenutti C."/>
        </authorList>
    </citation>
    <scope>NUCLEOTIDE SEQUENCE [LARGE SCALE GENOMIC DNA]</scope>
</reference>
<dbReference type="Gene3D" id="2.60.120.330">
    <property type="entry name" value="B-lactam Antibiotic, Isopenicillin N Synthase, Chain"/>
    <property type="match status" value="1"/>
</dbReference>